<dbReference type="SUPFAM" id="SSF52540">
    <property type="entry name" value="P-loop containing nucleoside triphosphate hydrolases"/>
    <property type="match status" value="1"/>
</dbReference>
<dbReference type="PANTHER" id="PTHR42771:SF2">
    <property type="entry name" value="IRON(3+)-HYDROXAMATE IMPORT ATP-BINDING PROTEIN FHUC"/>
    <property type="match status" value="1"/>
</dbReference>
<dbReference type="OrthoDB" id="6461291at2"/>
<evidence type="ECO:0000313" key="12">
    <source>
        <dbReference type="EMBL" id="AFJ01566.1"/>
    </source>
</evidence>
<evidence type="ECO:0000256" key="10">
    <source>
        <dbReference type="ARBA" id="ARBA00023136"/>
    </source>
</evidence>
<dbReference type="SMART" id="SM00382">
    <property type="entry name" value="AAA"/>
    <property type="match status" value="1"/>
</dbReference>
<keyword evidence="13" id="KW-1185">Reference proteome</keyword>
<comment type="similarity">
    <text evidence="2">Belongs to the ABC transporter superfamily.</text>
</comment>
<dbReference type="GO" id="GO:0005524">
    <property type="term" value="F:ATP binding"/>
    <property type="evidence" value="ECO:0007669"/>
    <property type="project" value="UniProtKB-KW"/>
</dbReference>
<dbReference type="GO" id="GO:0005886">
    <property type="term" value="C:plasma membrane"/>
    <property type="evidence" value="ECO:0007669"/>
    <property type="project" value="UniProtKB-SubCell"/>
</dbReference>
<dbReference type="InterPro" id="IPR003593">
    <property type="entry name" value="AAA+_ATPase"/>
</dbReference>
<dbReference type="FunFam" id="3.40.50.300:FF:000134">
    <property type="entry name" value="Iron-enterobactin ABC transporter ATP-binding protein"/>
    <property type="match status" value="1"/>
</dbReference>
<keyword evidence="6" id="KW-0547">Nucleotide-binding</keyword>
<sequence length="267" mass="29798">MLETRHLSLSYQDKVVIPSTSLQFESSKIHCLIGPNGCGKSTLLRGLAGLLMPLAGNVLLDNRDIGRWRRKALAQRLALLPQNPIAPEGISVKQLVSHGRFPYQGLFRQNSQEDIDAVDWALDATAMAPLQHRLFQTLSGGERQRAWIALALAQQSDILLLDEPTTYLDIGHQLEVLNLLEKLNQHHQITIIMVLHDINQASQYADRILAMRAGQIVADNPPLDLMHSALIQTVFGVNVEFITRQHGDKTYRHSLPLPSASKNHTPE</sequence>
<dbReference type="AlphaFoldDB" id="I1YF73"/>
<dbReference type="RefSeq" id="WP_014703016.1">
    <property type="nucleotide sequence ID" value="NC_017856.1"/>
</dbReference>
<dbReference type="HOGENOM" id="CLU_000604_1_11_6"/>
<keyword evidence="10" id="KW-0472">Membrane</keyword>
<keyword evidence="5" id="KW-0410">Iron transport</keyword>
<dbReference type="PROSITE" id="PS50893">
    <property type="entry name" value="ABC_TRANSPORTER_2"/>
    <property type="match status" value="1"/>
</dbReference>
<evidence type="ECO:0000259" key="11">
    <source>
        <dbReference type="PROSITE" id="PS50893"/>
    </source>
</evidence>
<evidence type="ECO:0000256" key="4">
    <source>
        <dbReference type="ARBA" id="ARBA00022475"/>
    </source>
</evidence>
<dbReference type="Gene3D" id="3.40.50.300">
    <property type="entry name" value="P-loop containing nucleotide triphosphate hydrolases"/>
    <property type="match status" value="1"/>
</dbReference>
<reference evidence="12 13" key="1">
    <citation type="journal article" date="2012" name="J. Bacteriol.">
        <title>Complete genome sequences of Methylophaga sp. strain JAM1 and Methylophaga sp. strain JAM7.</title>
        <authorList>
            <person name="Villeneuve C."/>
            <person name="Martineau C."/>
            <person name="Mauffrey F."/>
            <person name="Villemur R."/>
        </authorList>
    </citation>
    <scope>NUCLEOTIDE SEQUENCE [LARGE SCALE GENOMIC DNA]</scope>
    <source>
        <strain evidence="12 13">JAM7</strain>
    </source>
</reference>
<dbReference type="KEGG" id="mec:Q7C_391"/>
<dbReference type="Proteomes" id="UP000009145">
    <property type="component" value="Chromosome"/>
</dbReference>
<dbReference type="Pfam" id="PF00005">
    <property type="entry name" value="ABC_tran"/>
    <property type="match status" value="1"/>
</dbReference>
<evidence type="ECO:0000256" key="3">
    <source>
        <dbReference type="ARBA" id="ARBA00022448"/>
    </source>
</evidence>
<dbReference type="PROSITE" id="PS00211">
    <property type="entry name" value="ABC_TRANSPORTER_1"/>
    <property type="match status" value="1"/>
</dbReference>
<evidence type="ECO:0000256" key="2">
    <source>
        <dbReference type="ARBA" id="ARBA00005417"/>
    </source>
</evidence>
<dbReference type="InterPro" id="IPR017871">
    <property type="entry name" value="ABC_transporter-like_CS"/>
</dbReference>
<dbReference type="eggNOG" id="COG1120">
    <property type="taxonomic scope" value="Bacteria"/>
</dbReference>
<dbReference type="PATRIC" id="fig|754477.3.peg.386"/>
<dbReference type="PANTHER" id="PTHR42771">
    <property type="entry name" value="IRON(3+)-HYDROXAMATE IMPORT ATP-BINDING PROTEIN FHUC"/>
    <property type="match status" value="1"/>
</dbReference>
<evidence type="ECO:0000256" key="9">
    <source>
        <dbReference type="ARBA" id="ARBA00023065"/>
    </source>
</evidence>
<dbReference type="InterPro" id="IPR027417">
    <property type="entry name" value="P-loop_NTPase"/>
</dbReference>
<keyword evidence="7" id="KW-0067">ATP-binding</keyword>
<keyword evidence="8" id="KW-0408">Iron</keyword>
<protein>
    <submittedName>
        <fullName evidence="12">The iron-vibriobactin/enterobactin uptake porter</fullName>
    </submittedName>
</protein>
<comment type="subcellular location">
    <subcellularLocation>
        <location evidence="1">Cell membrane</location>
        <topology evidence="1">Peripheral membrane protein</topology>
    </subcellularLocation>
</comment>
<accession>I1YF73</accession>
<dbReference type="InterPro" id="IPR051535">
    <property type="entry name" value="Siderophore_ABC-ATPase"/>
</dbReference>
<keyword evidence="9" id="KW-0406">Ion transport</keyword>
<keyword evidence="3" id="KW-0813">Transport</keyword>
<evidence type="ECO:0000256" key="8">
    <source>
        <dbReference type="ARBA" id="ARBA00023004"/>
    </source>
</evidence>
<evidence type="ECO:0000256" key="6">
    <source>
        <dbReference type="ARBA" id="ARBA00022741"/>
    </source>
</evidence>
<dbReference type="EMBL" id="CP003380">
    <property type="protein sequence ID" value="AFJ01566.1"/>
    <property type="molecule type" value="Genomic_DNA"/>
</dbReference>
<dbReference type="GO" id="GO:0006826">
    <property type="term" value="P:iron ion transport"/>
    <property type="evidence" value="ECO:0007669"/>
    <property type="project" value="UniProtKB-KW"/>
</dbReference>
<dbReference type="InterPro" id="IPR003439">
    <property type="entry name" value="ABC_transporter-like_ATP-bd"/>
</dbReference>
<dbReference type="CDD" id="cd03214">
    <property type="entry name" value="ABC_Iron-Siderophores_B12_Hemin"/>
    <property type="match status" value="1"/>
</dbReference>
<evidence type="ECO:0000256" key="7">
    <source>
        <dbReference type="ARBA" id="ARBA00022840"/>
    </source>
</evidence>
<evidence type="ECO:0000313" key="13">
    <source>
        <dbReference type="Proteomes" id="UP000009145"/>
    </source>
</evidence>
<evidence type="ECO:0000256" key="1">
    <source>
        <dbReference type="ARBA" id="ARBA00004202"/>
    </source>
</evidence>
<organism evidence="12 13">
    <name type="scientific">Methylophaga frappieri (strain ATCC BAA-2434 / DSM 25690 / JAM7)</name>
    <dbReference type="NCBI Taxonomy" id="754477"/>
    <lineage>
        <taxon>Bacteria</taxon>
        <taxon>Pseudomonadati</taxon>
        <taxon>Pseudomonadota</taxon>
        <taxon>Gammaproteobacteria</taxon>
        <taxon>Thiotrichales</taxon>
        <taxon>Piscirickettsiaceae</taxon>
        <taxon>Methylophaga</taxon>
    </lineage>
</organism>
<proteinExistence type="inferred from homology"/>
<dbReference type="GO" id="GO:0016887">
    <property type="term" value="F:ATP hydrolysis activity"/>
    <property type="evidence" value="ECO:0007669"/>
    <property type="project" value="InterPro"/>
</dbReference>
<dbReference type="STRING" id="754477.Q7C_391"/>
<evidence type="ECO:0000256" key="5">
    <source>
        <dbReference type="ARBA" id="ARBA00022496"/>
    </source>
</evidence>
<name>I1YF73_METFJ</name>
<feature type="domain" description="ABC transporter" evidence="11">
    <location>
        <begin position="2"/>
        <end position="238"/>
    </location>
</feature>
<keyword evidence="4" id="KW-1003">Cell membrane</keyword>
<gene>
    <name evidence="12" type="ordered locus">Q7C_391</name>
</gene>